<keyword evidence="2 7" id="KW-0663">Pyridoxal phosphate</keyword>
<dbReference type="OrthoDB" id="3512640at2759"/>
<feature type="modified residue" description="N6-(pyridoxal phosphate)lysine" evidence="7">
    <location>
        <position position="231"/>
    </location>
</feature>
<dbReference type="PIRSF" id="PIRSF001434">
    <property type="entry name" value="CGS"/>
    <property type="match status" value="1"/>
</dbReference>
<dbReference type="EMBL" id="CAKKNE010000003">
    <property type="protein sequence ID" value="CAH0371864.1"/>
    <property type="molecule type" value="Genomic_DNA"/>
</dbReference>
<organism evidence="9 10">
    <name type="scientific">Pelagomonas calceolata</name>
    <dbReference type="NCBI Taxonomy" id="35677"/>
    <lineage>
        <taxon>Eukaryota</taxon>
        <taxon>Sar</taxon>
        <taxon>Stramenopiles</taxon>
        <taxon>Ochrophyta</taxon>
        <taxon>Pelagophyceae</taxon>
        <taxon>Pelagomonadales</taxon>
        <taxon>Pelagomonadaceae</taxon>
        <taxon>Pelagomonas</taxon>
    </lineage>
</organism>
<dbReference type="Pfam" id="PF01053">
    <property type="entry name" value="Cys_Met_Meta_PP"/>
    <property type="match status" value="2"/>
</dbReference>
<proteinExistence type="inferred from homology"/>
<evidence type="ECO:0000256" key="6">
    <source>
        <dbReference type="ARBA" id="ARBA00093596"/>
    </source>
</evidence>
<reference evidence="9" key="1">
    <citation type="submission" date="2021-11" db="EMBL/GenBank/DDBJ databases">
        <authorList>
            <consortium name="Genoscope - CEA"/>
            <person name="William W."/>
        </authorList>
    </citation>
    <scope>NUCLEOTIDE SEQUENCE</scope>
</reference>
<evidence type="ECO:0000256" key="3">
    <source>
        <dbReference type="ARBA" id="ARBA00060510"/>
    </source>
</evidence>
<evidence type="ECO:0000256" key="1">
    <source>
        <dbReference type="ARBA" id="ARBA00001933"/>
    </source>
</evidence>
<feature type="non-terminal residue" evidence="9">
    <location>
        <position position="419"/>
    </location>
</feature>
<dbReference type="InterPro" id="IPR015424">
    <property type="entry name" value="PyrdxlP-dep_Trfase"/>
</dbReference>
<protein>
    <recommendedName>
        <fullName evidence="6">plant cystathionine gamma-synthase</fullName>
        <ecNumber evidence="6">2.5.1.160</ecNumber>
    </recommendedName>
</protein>
<comment type="catalytic activity">
    <reaction evidence="4">
        <text>O-succinyl-L-homoserine + L-cysteine = L,L-cystathionine + succinate + H(+)</text>
        <dbReference type="Rhea" id="RHEA:20397"/>
        <dbReference type="ChEBI" id="CHEBI:15378"/>
        <dbReference type="ChEBI" id="CHEBI:30031"/>
        <dbReference type="ChEBI" id="CHEBI:35235"/>
        <dbReference type="ChEBI" id="CHEBI:57661"/>
        <dbReference type="ChEBI" id="CHEBI:58161"/>
    </reaction>
</comment>
<evidence type="ECO:0000313" key="9">
    <source>
        <dbReference type="EMBL" id="CAH0371864.1"/>
    </source>
</evidence>
<dbReference type="Proteomes" id="UP000789595">
    <property type="component" value="Unassembled WGS sequence"/>
</dbReference>
<dbReference type="InterPro" id="IPR015422">
    <property type="entry name" value="PyrdxlP-dep_Trfase_small"/>
</dbReference>
<comment type="cofactor">
    <cofactor evidence="1 8">
        <name>pyridoxal 5'-phosphate</name>
        <dbReference type="ChEBI" id="CHEBI:597326"/>
    </cofactor>
</comment>
<dbReference type="PROSITE" id="PS00868">
    <property type="entry name" value="CYS_MET_METAB_PP"/>
    <property type="match status" value="1"/>
</dbReference>
<dbReference type="PANTHER" id="PTHR11808:SF80">
    <property type="entry name" value="CYSTATHIONINE GAMMA-LYASE"/>
    <property type="match status" value="1"/>
</dbReference>
<dbReference type="FunFam" id="3.40.640.10:FF:000046">
    <property type="entry name" value="Cystathionine gamma-lyase"/>
    <property type="match status" value="1"/>
</dbReference>
<comment type="catalytic activity">
    <reaction evidence="5">
        <text>O-phospho-L-homoserine + L-cysteine = L,L-cystathionine + phosphate</text>
        <dbReference type="Rhea" id="RHEA:80891"/>
        <dbReference type="ChEBI" id="CHEBI:35235"/>
        <dbReference type="ChEBI" id="CHEBI:43474"/>
        <dbReference type="ChEBI" id="CHEBI:57590"/>
        <dbReference type="ChEBI" id="CHEBI:58161"/>
        <dbReference type="EC" id="2.5.1.160"/>
    </reaction>
</comment>
<evidence type="ECO:0000256" key="7">
    <source>
        <dbReference type="PIRSR" id="PIRSR001434-2"/>
    </source>
</evidence>
<comment type="pathway">
    <text evidence="3">Amino-acid biosynthesis; L-methionine biosynthesis via de novo pathway; L-cystathionine from O-succinyl-L-homoserine: step 1/1.</text>
</comment>
<name>A0A8J2SRW0_9STRA</name>
<accession>A0A8J2SRW0</accession>
<evidence type="ECO:0000256" key="2">
    <source>
        <dbReference type="ARBA" id="ARBA00022898"/>
    </source>
</evidence>
<comment type="caution">
    <text evidence="9">The sequence shown here is derived from an EMBL/GenBank/DDBJ whole genome shotgun (WGS) entry which is preliminary data.</text>
</comment>
<evidence type="ECO:0000256" key="8">
    <source>
        <dbReference type="RuleBase" id="RU362118"/>
    </source>
</evidence>
<dbReference type="GO" id="GO:0016846">
    <property type="term" value="F:carbon-sulfur lyase activity"/>
    <property type="evidence" value="ECO:0007669"/>
    <property type="project" value="TreeGrafter"/>
</dbReference>
<dbReference type="GO" id="GO:0030170">
    <property type="term" value="F:pyridoxal phosphate binding"/>
    <property type="evidence" value="ECO:0007669"/>
    <property type="project" value="InterPro"/>
</dbReference>
<dbReference type="FunFam" id="3.90.1150.10:FF:000033">
    <property type="entry name" value="Cystathionine gamma-synthase"/>
    <property type="match status" value="1"/>
</dbReference>
<dbReference type="AlphaFoldDB" id="A0A8J2SRW0"/>
<dbReference type="GO" id="GO:0005737">
    <property type="term" value="C:cytoplasm"/>
    <property type="evidence" value="ECO:0007669"/>
    <property type="project" value="TreeGrafter"/>
</dbReference>
<comment type="similarity">
    <text evidence="8">Belongs to the trans-sulfuration enzymes family.</text>
</comment>
<evidence type="ECO:0000256" key="5">
    <source>
        <dbReference type="ARBA" id="ARBA00093261"/>
    </source>
</evidence>
<gene>
    <name evidence="9" type="ORF">PECAL_3P18220</name>
</gene>
<dbReference type="InterPro" id="IPR015421">
    <property type="entry name" value="PyrdxlP-dep_Trfase_major"/>
</dbReference>
<dbReference type="SUPFAM" id="SSF53383">
    <property type="entry name" value="PLP-dependent transferases"/>
    <property type="match status" value="1"/>
</dbReference>
<dbReference type="InterPro" id="IPR000277">
    <property type="entry name" value="Cys/Met-Metab_PyrdxlP-dep_enz"/>
</dbReference>
<dbReference type="GO" id="GO:0009086">
    <property type="term" value="P:methionine biosynthetic process"/>
    <property type="evidence" value="ECO:0007669"/>
    <property type="project" value="UniProtKB-ARBA"/>
</dbReference>
<dbReference type="CDD" id="cd00614">
    <property type="entry name" value="CGS_like"/>
    <property type="match status" value="1"/>
</dbReference>
<dbReference type="Gene3D" id="3.90.1150.10">
    <property type="entry name" value="Aspartate Aminotransferase, domain 1"/>
    <property type="match status" value="1"/>
</dbReference>
<sequence>GSLTPGRFTQDTALVHAGVAPDAATGGILTPIHQSTTFVQESIDAYMAKGYSYSRTTNPTVAVLEAKVAELEGAAGSCCFATGMAATATAGAREPRAAAPRRARPTRRSMCAQVTVMSAFLSQGDHCVLTDCSYGGTNRAARELFGKFGVEFSFVDFRDADAVAAACRPNTKLVFSETPANPTLTLTDLAAVSAVARARGALHCCDATFATPLMLRPLALGCDLSLHSTTKYFDGHNMTVGGVVSAKTAALAERLHFWRNVHGNIMAPHTAFLTLQSSKTMGVRCRAQAANALKVATFLETHPKVARVVYPGLASFPQAELAARQHAGGFHGGMLWCEVKGGSAAGRRLMDTCQRPWSLCENLGAVESIITCPSVMTHANMLPEDRLKVGITDGFIRLSCGVEDAGDLVRALKIALDAL</sequence>
<dbReference type="GO" id="GO:0019346">
    <property type="term" value="P:transsulfuration"/>
    <property type="evidence" value="ECO:0007669"/>
    <property type="project" value="InterPro"/>
</dbReference>
<evidence type="ECO:0000256" key="4">
    <source>
        <dbReference type="ARBA" id="ARBA00093222"/>
    </source>
</evidence>
<dbReference type="PANTHER" id="PTHR11808">
    <property type="entry name" value="TRANS-SULFURATION ENZYME FAMILY MEMBER"/>
    <property type="match status" value="1"/>
</dbReference>
<dbReference type="EC" id="2.5.1.160" evidence="6"/>
<evidence type="ECO:0000313" key="10">
    <source>
        <dbReference type="Proteomes" id="UP000789595"/>
    </source>
</evidence>
<dbReference type="Gene3D" id="3.40.640.10">
    <property type="entry name" value="Type I PLP-dependent aspartate aminotransferase-like (Major domain)"/>
    <property type="match status" value="2"/>
</dbReference>
<dbReference type="InterPro" id="IPR054542">
    <property type="entry name" value="Cys_met_metab_PP"/>
</dbReference>
<keyword evidence="10" id="KW-1185">Reference proteome</keyword>